<dbReference type="PANTHER" id="PTHR46033:SF1">
    <property type="entry name" value="PROTEIN MAIN-LIKE 2"/>
    <property type="match status" value="1"/>
</dbReference>
<name>A0ABR2MLS1_9ASPA</name>
<comment type="caution">
    <text evidence="5">The sequence shown here is derived from an EMBL/GenBank/DDBJ whole genome shotgun (WGS) entry which is preliminary data.</text>
</comment>
<protein>
    <recommendedName>
        <fullName evidence="4">Ubiquitin-like protease family profile domain-containing protein</fullName>
    </recommendedName>
</protein>
<dbReference type="Proteomes" id="UP001412067">
    <property type="component" value="Unassembled WGS sequence"/>
</dbReference>
<dbReference type="Pfam" id="PF02902">
    <property type="entry name" value="Peptidase_C48"/>
    <property type="match status" value="1"/>
</dbReference>
<evidence type="ECO:0000313" key="6">
    <source>
        <dbReference type="Proteomes" id="UP001412067"/>
    </source>
</evidence>
<dbReference type="PANTHER" id="PTHR46033">
    <property type="entry name" value="PROTEIN MAIN-LIKE 2"/>
    <property type="match status" value="1"/>
</dbReference>
<keyword evidence="3" id="KW-0378">Hydrolase</keyword>
<evidence type="ECO:0000256" key="2">
    <source>
        <dbReference type="ARBA" id="ARBA00022670"/>
    </source>
</evidence>
<keyword evidence="2" id="KW-0645">Protease</keyword>
<dbReference type="SUPFAM" id="SSF54001">
    <property type="entry name" value="Cysteine proteinases"/>
    <property type="match status" value="1"/>
</dbReference>
<evidence type="ECO:0000313" key="5">
    <source>
        <dbReference type="EMBL" id="KAK8964656.1"/>
    </source>
</evidence>
<dbReference type="EMBL" id="JBBWWR010000006">
    <property type="protein sequence ID" value="KAK8964656.1"/>
    <property type="molecule type" value="Genomic_DNA"/>
</dbReference>
<dbReference type="InterPro" id="IPR003653">
    <property type="entry name" value="Peptidase_C48_C"/>
</dbReference>
<sequence length="342" mass="39447">MAGTYLNTRCAISTFKKYAEPLLQVLSEHSLDLLREVGLLQLFSMSDVPQNIPILYRLLRLYRPDKAAFILGQYYIKFTVNEVALILGLPNRGDDFHFHRTPFSEMKQSDIVAELNQLANEADSEEVEERRVDALVKYVVAKFFFPLKSLGIPECLQQIGGLEDFRRYNWAKAIHGFLNAQLTPLHKLSCKREEPSSLGYLEGCSIILVVWLFEHTNLQVTEDALARPRICRWSAKASFSYKFCAQLSSRLWPKKEVTGLYESRRDALPENMHEWPITMVNVAPTQNNADDCGVFVIKYMETIASRELICWSRHTNWHLQMLKFRAQIACDLIQCFVITGKE</sequence>
<dbReference type="InterPro" id="IPR044824">
    <property type="entry name" value="MAIN-like"/>
</dbReference>
<keyword evidence="6" id="KW-1185">Reference proteome</keyword>
<feature type="domain" description="Ubiquitin-like protease family profile" evidence="4">
    <location>
        <begin position="268"/>
        <end position="306"/>
    </location>
</feature>
<evidence type="ECO:0000259" key="4">
    <source>
        <dbReference type="Pfam" id="PF02902"/>
    </source>
</evidence>
<dbReference type="InterPro" id="IPR038765">
    <property type="entry name" value="Papain-like_cys_pep_sf"/>
</dbReference>
<accession>A0ABR2MLS1</accession>
<gene>
    <name evidence="5" type="ORF">KSP40_PGU001619</name>
</gene>
<reference evidence="5 6" key="1">
    <citation type="journal article" date="2022" name="Nat. Plants">
        <title>Genomes of leafy and leafless Platanthera orchids illuminate the evolution of mycoheterotrophy.</title>
        <authorList>
            <person name="Li M.H."/>
            <person name="Liu K.W."/>
            <person name="Li Z."/>
            <person name="Lu H.C."/>
            <person name="Ye Q.L."/>
            <person name="Zhang D."/>
            <person name="Wang J.Y."/>
            <person name="Li Y.F."/>
            <person name="Zhong Z.M."/>
            <person name="Liu X."/>
            <person name="Yu X."/>
            <person name="Liu D.K."/>
            <person name="Tu X.D."/>
            <person name="Liu B."/>
            <person name="Hao Y."/>
            <person name="Liao X.Y."/>
            <person name="Jiang Y.T."/>
            <person name="Sun W.H."/>
            <person name="Chen J."/>
            <person name="Chen Y.Q."/>
            <person name="Ai Y."/>
            <person name="Zhai J.W."/>
            <person name="Wu S.S."/>
            <person name="Zhou Z."/>
            <person name="Hsiao Y.Y."/>
            <person name="Wu W.L."/>
            <person name="Chen Y.Y."/>
            <person name="Lin Y.F."/>
            <person name="Hsu J.L."/>
            <person name="Li C.Y."/>
            <person name="Wang Z.W."/>
            <person name="Zhao X."/>
            <person name="Zhong W.Y."/>
            <person name="Ma X.K."/>
            <person name="Ma L."/>
            <person name="Huang J."/>
            <person name="Chen G.Z."/>
            <person name="Huang M.Z."/>
            <person name="Huang L."/>
            <person name="Peng D.H."/>
            <person name="Luo Y.B."/>
            <person name="Zou S.Q."/>
            <person name="Chen S.P."/>
            <person name="Lan S."/>
            <person name="Tsai W.C."/>
            <person name="Van de Peer Y."/>
            <person name="Liu Z.J."/>
        </authorList>
    </citation>
    <scope>NUCLEOTIDE SEQUENCE [LARGE SCALE GENOMIC DNA]</scope>
    <source>
        <strain evidence="5">Lor288</strain>
    </source>
</reference>
<evidence type="ECO:0000256" key="1">
    <source>
        <dbReference type="ARBA" id="ARBA00005234"/>
    </source>
</evidence>
<comment type="similarity">
    <text evidence="1">Belongs to the peptidase C48 family.</text>
</comment>
<dbReference type="Gene3D" id="3.40.395.10">
    <property type="entry name" value="Adenoviral Proteinase, Chain A"/>
    <property type="match status" value="1"/>
</dbReference>
<organism evidence="5 6">
    <name type="scientific">Platanthera guangdongensis</name>
    <dbReference type="NCBI Taxonomy" id="2320717"/>
    <lineage>
        <taxon>Eukaryota</taxon>
        <taxon>Viridiplantae</taxon>
        <taxon>Streptophyta</taxon>
        <taxon>Embryophyta</taxon>
        <taxon>Tracheophyta</taxon>
        <taxon>Spermatophyta</taxon>
        <taxon>Magnoliopsida</taxon>
        <taxon>Liliopsida</taxon>
        <taxon>Asparagales</taxon>
        <taxon>Orchidaceae</taxon>
        <taxon>Orchidoideae</taxon>
        <taxon>Orchideae</taxon>
        <taxon>Orchidinae</taxon>
        <taxon>Platanthera</taxon>
    </lineage>
</organism>
<evidence type="ECO:0000256" key="3">
    <source>
        <dbReference type="ARBA" id="ARBA00022801"/>
    </source>
</evidence>
<proteinExistence type="inferred from homology"/>